<name>A0A8H7UC16_MORIS</name>
<reference evidence="7" key="1">
    <citation type="submission" date="2020-12" db="EMBL/GenBank/DDBJ databases">
        <title>Metabolic potential, ecology and presence of endohyphal bacteria is reflected in genomic diversity of Mucoromycotina.</title>
        <authorList>
            <person name="Muszewska A."/>
            <person name="Okrasinska A."/>
            <person name="Steczkiewicz K."/>
            <person name="Drgas O."/>
            <person name="Orlowska M."/>
            <person name="Perlinska-Lenart U."/>
            <person name="Aleksandrzak-Piekarczyk T."/>
            <person name="Szatraj K."/>
            <person name="Zielenkiewicz U."/>
            <person name="Pilsyk S."/>
            <person name="Malc E."/>
            <person name="Mieczkowski P."/>
            <person name="Kruszewska J.S."/>
            <person name="Biernat P."/>
            <person name="Pawlowska J."/>
        </authorList>
    </citation>
    <scope>NUCLEOTIDE SEQUENCE</scope>
    <source>
        <strain evidence="7">WA0000067209</strain>
    </source>
</reference>
<keyword evidence="5" id="KW-0812">Transmembrane</keyword>
<dbReference type="CDD" id="cd12148">
    <property type="entry name" value="fungal_TF_MHR"/>
    <property type="match status" value="1"/>
</dbReference>
<dbReference type="InterPro" id="IPR007219">
    <property type="entry name" value="XnlR_reg_dom"/>
</dbReference>
<keyword evidence="2" id="KW-0479">Metal-binding</keyword>
<protein>
    <recommendedName>
        <fullName evidence="6">Xylanolytic transcriptional activator regulatory domain-containing protein</fullName>
    </recommendedName>
</protein>
<sequence length="201" mass="22918">AVSRNYLNTKIEIIQSLALLASQPNFAANSYTAWMYSGMAVRMAQDMGLHRSISKWKMGEAEAEQRKRIWFSVYAVDRWCCAAVGRPLAICDADCDIELPQLCLEEGLDSKSKRYRMLFRNMISLSVVLGLILRQLYSPKVKSLGHDSTAIATMVSRLKTQLADWYDQIPQHCKLDDQDIARIRQAKTEPLEAELKEKIET</sequence>
<dbReference type="GO" id="GO:0003677">
    <property type="term" value="F:DNA binding"/>
    <property type="evidence" value="ECO:0007669"/>
    <property type="project" value="UniProtKB-KW"/>
</dbReference>
<accession>A0A8H7UC16</accession>
<dbReference type="Pfam" id="PF04082">
    <property type="entry name" value="Fungal_trans"/>
    <property type="match status" value="1"/>
</dbReference>
<dbReference type="GO" id="GO:0006351">
    <property type="term" value="P:DNA-templated transcription"/>
    <property type="evidence" value="ECO:0007669"/>
    <property type="project" value="InterPro"/>
</dbReference>
<keyword evidence="8" id="KW-1185">Reference proteome</keyword>
<dbReference type="GO" id="GO:0008270">
    <property type="term" value="F:zinc ion binding"/>
    <property type="evidence" value="ECO:0007669"/>
    <property type="project" value="InterPro"/>
</dbReference>
<evidence type="ECO:0000259" key="6">
    <source>
        <dbReference type="SMART" id="SM00906"/>
    </source>
</evidence>
<evidence type="ECO:0000256" key="3">
    <source>
        <dbReference type="ARBA" id="ARBA00023125"/>
    </source>
</evidence>
<dbReference type="AlphaFoldDB" id="A0A8H7UC16"/>
<dbReference type="PANTHER" id="PTHR46910">
    <property type="entry name" value="TRANSCRIPTION FACTOR PDR1"/>
    <property type="match status" value="1"/>
</dbReference>
<evidence type="ECO:0000256" key="2">
    <source>
        <dbReference type="ARBA" id="ARBA00022723"/>
    </source>
</evidence>
<feature type="non-terminal residue" evidence="7">
    <location>
        <position position="201"/>
    </location>
</feature>
<feature type="domain" description="Xylanolytic transcriptional activator regulatory" evidence="6">
    <location>
        <begin position="33"/>
        <end position="106"/>
    </location>
</feature>
<dbReference type="GO" id="GO:0003700">
    <property type="term" value="F:DNA-binding transcription factor activity"/>
    <property type="evidence" value="ECO:0007669"/>
    <property type="project" value="InterPro"/>
</dbReference>
<dbReference type="EMBL" id="JAEPQZ010000013">
    <property type="protein sequence ID" value="KAG2174383.1"/>
    <property type="molecule type" value="Genomic_DNA"/>
</dbReference>
<comment type="subcellular location">
    <subcellularLocation>
        <location evidence="1">Nucleus</location>
    </subcellularLocation>
</comment>
<keyword evidence="5" id="KW-0472">Membrane</keyword>
<dbReference type="SMART" id="SM00906">
    <property type="entry name" value="Fungal_trans"/>
    <property type="match status" value="1"/>
</dbReference>
<evidence type="ECO:0000256" key="5">
    <source>
        <dbReference type="SAM" id="Phobius"/>
    </source>
</evidence>
<evidence type="ECO:0000256" key="4">
    <source>
        <dbReference type="ARBA" id="ARBA00023242"/>
    </source>
</evidence>
<dbReference type="OrthoDB" id="1924787at2759"/>
<gene>
    <name evidence="7" type="ORF">INT43_004406</name>
</gene>
<evidence type="ECO:0000256" key="1">
    <source>
        <dbReference type="ARBA" id="ARBA00004123"/>
    </source>
</evidence>
<feature type="non-terminal residue" evidence="7">
    <location>
        <position position="1"/>
    </location>
</feature>
<evidence type="ECO:0000313" key="7">
    <source>
        <dbReference type="EMBL" id="KAG2174383.1"/>
    </source>
</evidence>
<dbReference type="GO" id="GO:0005634">
    <property type="term" value="C:nucleus"/>
    <property type="evidence" value="ECO:0007669"/>
    <property type="project" value="UniProtKB-SubCell"/>
</dbReference>
<proteinExistence type="predicted"/>
<dbReference type="Proteomes" id="UP000654370">
    <property type="component" value="Unassembled WGS sequence"/>
</dbReference>
<feature type="transmembrane region" description="Helical" evidence="5">
    <location>
        <begin position="118"/>
        <end position="137"/>
    </location>
</feature>
<keyword evidence="4" id="KW-0539">Nucleus</keyword>
<keyword evidence="3" id="KW-0238">DNA-binding</keyword>
<comment type="caution">
    <text evidence="7">The sequence shown here is derived from an EMBL/GenBank/DDBJ whole genome shotgun (WGS) entry which is preliminary data.</text>
</comment>
<evidence type="ECO:0000313" key="8">
    <source>
        <dbReference type="Proteomes" id="UP000654370"/>
    </source>
</evidence>
<dbReference type="PANTHER" id="PTHR46910:SF3">
    <property type="entry name" value="HALOTOLERANCE PROTEIN 9-RELATED"/>
    <property type="match status" value="1"/>
</dbReference>
<keyword evidence="5" id="KW-1133">Transmembrane helix</keyword>
<dbReference type="InterPro" id="IPR050987">
    <property type="entry name" value="AtrR-like"/>
</dbReference>
<organism evidence="7 8">
    <name type="scientific">Mortierella isabellina</name>
    <name type="common">Filamentous fungus</name>
    <name type="synonym">Umbelopsis isabellina</name>
    <dbReference type="NCBI Taxonomy" id="91625"/>
    <lineage>
        <taxon>Eukaryota</taxon>
        <taxon>Fungi</taxon>
        <taxon>Fungi incertae sedis</taxon>
        <taxon>Mucoromycota</taxon>
        <taxon>Mucoromycotina</taxon>
        <taxon>Umbelopsidomycetes</taxon>
        <taxon>Umbelopsidales</taxon>
        <taxon>Umbelopsidaceae</taxon>
        <taxon>Umbelopsis</taxon>
    </lineage>
</organism>